<dbReference type="InterPro" id="IPR045625">
    <property type="entry name" value="DUF6427"/>
</dbReference>
<feature type="transmembrane region" description="Helical" evidence="1">
    <location>
        <begin position="257"/>
        <end position="275"/>
    </location>
</feature>
<dbReference type="KEGG" id="pej:FYC62_11760"/>
<evidence type="ECO:0000313" key="3">
    <source>
        <dbReference type="Proteomes" id="UP000323653"/>
    </source>
</evidence>
<feature type="transmembrane region" description="Helical" evidence="1">
    <location>
        <begin position="144"/>
        <end position="166"/>
    </location>
</feature>
<dbReference type="Pfam" id="PF19992">
    <property type="entry name" value="DUF6427"/>
    <property type="match status" value="1"/>
</dbReference>
<feature type="transmembrane region" description="Helical" evidence="1">
    <location>
        <begin position="178"/>
        <end position="197"/>
    </location>
</feature>
<protein>
    <submittedName>
        <fullName evidence="2">Beta-carotene 15,15'-monooxygenase</fullName>
    </submittedName>
</protein>
<dbReference type="Proteomes" id="UP000323653">
    <property type="component" value="Chromosome"/>
</dbReference>
<dbReference type="RefSeq" id="WP_149075055.1">
    <property type="nucleotide sequence ID" value="NZ_CP043329.1"/>
</dbReference>
<feature type="transmembrane region" description="Helical" evidence="1">
    <location>
        <begin position="282"/>
        <end position="300"/>
    </location>
</feature>
<keyword evidence="3" id="KW-1185">Reference proteome</keyword>
<keyword evidence="1" id="KW-1133">Transmembrane helix</keyword>
<accession>A0A5C0VJH6</accession>
<name>A0A5C0VJH6_9SPHI</name>
<feature type="transmembrane region" description="Helical" evidence="1">
    <location>
        <begin position="12"/>
        <end position="31"/>
    </location>
</feature>
<dbReference type="AlphaFoldDB" id="A0A5C0VJH6"/>
<feature type="transmembrane region" description="Helical" evidence="1">
    <location>
        <begin position="54"/>
        <end position="74"/>
    </location>
</feature>
<gene>
    <name evidence="2" type="ORF">FYC62_11760</name>
</gene>
<keyword evidence="1" id="KW-0812">Transmembrane</keyword>
<keyword evidence="2" id="KW-0503">Monooxygenase</keyword>
<feature type="transmembrane region" description="Helical" evidence="1">
    <location>
        <begin position="227"/>
        <end position="245"/>
    </location>
</feature>
<feature type="transmembrane region" description="Helical" evidence="1">
    <location>
        <begin position="94"/>
        <end position="124"/>
    </location>
</feature>
<organism evidence="2 3">
    <name type="scientific">Pedobacter aquae</name>
    <dbReference type="NCBI Taxonomy" id="2605747"/>
    <lineage>
        <taxon>Bacteria</taxon>
        <taxon>Pseudomonadati</taxon>
        <taxon>Bacteroidota</taxon>
        <taxon>Sphingobacteriia</taxon>
        <taxon>Sphingobacteriales</taxon>
        <taxon>Sphingobacteriaceae</taxon>
        <taxon>Pedobacter</taxon>
    </lineage>
</organism>
<dbReference type="GO" id="GO:0004497">
    <property type="term" value="F:monooxygenase activity"/>
    <property type="evidence" value="ECO:0007669"/>
    <property type="project" value="UniProtKB-KW"/>
</dbReference>
<reference evidence="2 3" key="1">
    <citation type="submission" date="2019-08" db="EMBL/GenBank/DDBJ databases">
        <title>Pedobacter sp. nov., isolated from Han river, South Korea.</title>
        <authorList>
            <person name="Lee D.-H."/>
            <person name="Kim Y.-S."/>
            <person name="Hwang E.-M."/>
            <person name="Le Tran T.C."/>
            <person name="Cha C.-J."/>
        </authorList>
    </citation>
    <scope>NUCLEOTIDE SEQUENCE [LARGE SCALE GENOMIC DNA]</scope>
    <source>
        <strain evidence="2 3">CJ43</strain>
    </source>
</reference>
<evidence type="ECO:0000313" key="2">
    <source>
        <dbReference type="EMBL" id="QEK52237.1"/>
    </source>
</evidence>
<keyword evidence="1" id="KW-0472">Membrane</keyword>
<sequence length="325" mass="38035">MIGQFRSLNFINLFVLFFLVYILRIGLYVQLPESINTGFSEVGNRLLISQSDTIFTPFTNVTLAAIVVFIQALLFNRIVNTFNIIGKSTFLPALVYIVSSSVFTPFLFLSPPLICNFFLLFMVYRILAPSKDMAFITTMFDLGMVTAIGTIFYFPFIGMILILWLALLIFRPFNWREWIAVILGFCTIIFFLGVYYFWNDKLAAFYAIWRPLTSAFPIFVRIQLQDYIVLLPIAIGLLLGFYHLRENFFKSFVQVRKTFQLLFFIFIIAAFTFYLKPDYRINHFHLAVIPVSALLAYYFLQANKKWFYEPLFLCIIGFVVYFQFV</sequence>
<feature type="transmembrane region" description="Helical" evidence="1">
    <location>
        <begin position="306"/>
        <end position="324"/>
    </location>
</feature>
<evidence type="ECO:0000256" key="1">
    <source>
        <dbReference type="SAM" id="Phobius"/>
    </source>
</evidence>
<proteinExistence type="predicted"/>
<dbReference type="EMBL" id="CP043329">
    <property type="protein sequence ID" value="QEK52237.1"/>
    <property type="molecule type" value="Genomic_DNA"/>
</dbReference>
<keyword evidence="2" id="KW-0560">Oxidoreductase</keyword>